<keyword evidence="1" id="KW-1133">Transmembrane helix</keyword>
<evidence type="ECO:0000313" key="2">
    <source>
        <dbReference type="EMBL" id="JAD38341.1"/>
    </source>
</evidence>
<feature type="transmembrane region" description="Helical" evidence="1">
    <location>
        <begin position="13"/>
        <end position="30"/>
    </location>
</feature>
<reference evidence="2" key="2">
    <citation type="journal article" date="2015" name="Data Brief">
        <title>Shoot transcriptome of the giant reed, Arundo donax.</title>
        <authorList>
            <person name="Barrero R.A."/>
            <person name="Guerrero F.D."/>
            <person name="Moolhuijzen P."/>
            <person name="Goolsby J.A."/>
            <person name="Tidwell J."/>
            <person name="Bellgard S.E."/>
            <person name="Bellgard M.I."/>
        </authorList>
    </citation>
    <scope>NUCLEOTIDE SEQUENCE</scope>
    <source>
        <tissue evidence="2">Shoot tissue taken approximately 20 cm above the soil surface</tissue>
    </source>
</reference>
<organism evidence="2">
    <name type="scientific">Arundo donax</name>
    <name type="common">Giant reed</name>
    <name type="synonym">Donax arundinaceus</name>
    <dbReference type="NCBI Taxonomy" id="35708"/>
    <lineage>
        <taxon>Eukaryota</taxon>
        <taxon>Viridiplantae</taxon>
        <taxon>Streptophyta</taxon>
        <taxon>Embryophyta</taxon>
        <taxon>Tracheophyta</taxon>
        <taxon>Spermatophyta</taxon>
        <taxon>Magnoliopsida</taxon>
        <taxon>Liliopsida</taxon>
        <taxon>Poales</taxon>
        <taxon>Poaceae</taxon>
        <taxon>PACMAD clade</taxon>
        <taxon>Arundinoideae</taxon>
        <taxon>Arundineae</taxon>
        <taxon>Arundo</taxon>
    </lineage>
</organism>
<keyword evidence="1" id="KW-0812">Transmembrane</keyword>
<dbReference type="AlphaFoldDB" id="A0A0A8ZHQ3"/>
<accession>A0A0A8ZHQ3</accession>
<evidence type="ECO:0000256" key="1">
    <source>
        <dbReference type="SAM" id="Phobius"/>
    </source>
</evidence>
<sequence>MCIRMSLLCSSPLHNYLFVVNCFFLLQIICRRT</sequence>
<proteinExistence type="predicted"/>
<dbReference type="EMBL" id="GBRH01259554">
    <property type="protein sequence ID" value="JAD38341.1"/>
    <property type="molecule type" value="Transcribed_RNA"/>
</dbReference>
<keyword evidence="1" id="KW-0472">Membrane</keyword>
<reference evidence="2" key="1">
    <citation type="submission" date="2014-09" db="EMBL/GenBank/DDBJ databases">
        <authorList>
            <person name="Magalhaes I.L.F."/>
            <person name="Oliveira U."/>
            <person name="Santos F.R."/>
            <person name="Vidigal T.H.D.A."/>
            <person name="Brescovit A.D."/>
            <person name="Santos A.J."/>
        </authorList>
    </citation>
    <scope>NUCLEOTIDE SEQUENCE</scope>
    <source>
        <tissue evidence="2">Shoot tissue taken approximately 20 cm above the soil surface</tissue>
    </source>
</reference>
<protein>
    <submittedName>
        <fullName evidence="2">Uncharacterized protein</fullName>
    </submittedName>
</protein>
<name>A0A0A8ZHQ3_ARUDO</name>